<evidence type="ECO:0000256" key="1">
    <source>
        <dbReference type="SAM" id="Phobius"/>
    </source>
</evidence>
<dbReference type="AlphaFoldDB" id="A0A8X7PS25"/>
<name>A0A8X7PS25_BRACI</name>
<keyword evidence="3" id="KW-1185">Reference proteome</keyword>
<dbReference type="Proteomes" id="UP000886595">
    <property type="component" value="Unassembled WGS sequence"/>
</dbReference>
<reference evidence="2 3" key="1">
    <citation type="submission" date="2020-02" db="EMBL/GenBank/DDBJ databases">
        <authorList>
            <person name="Ma Q."/>
            <person name="Huang Y."/>
            <person name="Song X."/>
            <person name="Pei D."/>
        </authorList>
    </citation>
    <scope>NUCLEOTIDE SEQUENCE [LARGE SCALE GENOMIC DNA]</scope>
    <source>
        <strain evidence="2">Sxm20200214</strain>
        <tissue evidence="2">Leaf</tissue>
    </source>
</reference>
<evidence type="ECO:0000313" key="3">
    <source>
        <dbReference type="Proteomes" id="UP000886595"/>
    </source>
</evidence>
<keyword evidence="1" id="KW-0812">Transmembrane</keyword>
<keyword evidence="1" id="KW-0472">Membrane</keyword>
<dbReference type="EMBL" id="JAAMPC010000015">
    <property type="protein sequence ID" value="KAG2255717.1"/>
    <property type="molecule type" value="Genomic_DNA"/>
</dbReference>
<accession>A0A8X7PS25</accession>
<keyword evidence="1" id="KW-1133">Transmembrane helix</keyword>
<sequence>MQPEMEMEYPTSKIHTGGSTSIALTNVQALMMLLVMILFSGFKQMANLALLSPQRQHGIVLDNQLLSNLGIMLSGLRSIFPGTRLLLGWLFSVACQPGIG</sequence>
<gene>
    <name evidence="2" type="ORF">Bca52824_075011</name>
</gene>
<comment type="caution">
    <text evidence="2">The sequence shown here is derived from an EMBL/GenBank/DDBJ whole genome shotgun (WGS) entry which is preliminary data.</text>
</comment>
<feature type="transmembrane region" description="Helical" evidence="1">
    <location>
        <begin position="20"/>
        <end position="42"/>
    </location>
</feature>
<proteinExistence type="predicted"/>
<protein>
    <submittedName>
        <fullName evidence="2">Uncharacterized protein</fullName>
    </submittedName>
</protein>
<organism evidence="2 3">
    <name type="scientific">Brassica carinata</name>
    <name type="common">Ethiopian mustard</name>
    <name type="synonym">Abyssinian cabbage</name>
    <dbReference type="NCBI Taxonomy" id="52824"/>
    <lineage>
        <taxon>Eukaryota</taxon>
        <taxon>Viridiplantae</taxon>
        <taxon>Streptophyta</taxon>
        <taxon>Embryophyta</taxon>
        <taxon>Tracheophyta</taxon>
        <taxon>Spermatophyta</taxon>
        <taxon>Magnoliopsida</taxon>
        <taxon>eudicotyledons</taxon>
        <taxon>Gunneridae</taxon>
        <taxon>Pentapetalae</taxon>
        <taxon>rosids</taxon>
        <taxon>malvids</taxon>
        <taxon>Brassicales</taxon>
        <taxon>Brassicaceae</taxon>
        <taxon>Brassiceae</taxon>
        <taxon>Brassica</taxon>
    </lineage>
</organism>
<evidence type="ECO:0000313" key="2">
    <source>
        <dbReference type="EMBL" id="KAG2255717.1"/>
    </source>
</evidence>